<dbReference type="InterPro" id="IPR046540">
    <property type="entry name" value="DMFA2_C"/>
</dbReference>
<organism evidence="6 7">
    <name type="scientific">Hymenobacter ginkgonis</name>
    <dbReference type="NCBI Taxonomy" id="2682976"/>
    <lineage>
        <taxon>Bacteria</taxon>
        <taxon>Pseudomonadati</taxon>
        <taxon>Bacteroidota</taxon>
        <taxon>Cytophagia</taxon>
        <taxon>Cytophagales</taxon>
        <taxon>Hymenobacteraceae</taxon>
        <taxon>Hymenobacter</taxon>
    </lineage>
</organism>
<dbReference type="Pfam" id="PF13313">
    <property type="entry name" value="DUF4082"/>
    <property type="match status" value="3"/>
</dbReference>
<dbReference type="InterPro" id="IPR025141">
    <property type="entry name" value="DUF4082"/>
</dbReference>
<dbReference type="Pfam" id="PF18962">
    <property type="entry name" value="Por_Secre_tail"/>
    <property type="match status" value="1"/>
</dbReference>
<evidence type="ECO:0000313" key="7">
    <source>
        <dbReference type="Proteomes" id="UP000441336"/>
    </source>
</evidence>
<dbReference type="Gene3D" id="2.60.40.1220">
    <property type="match status" value="1"/>
</dbReference>
<feature type="domain" description="Secretion system C-terminal sorting" evidence="4">
    <location>
        <begin position="2132"/>
        <end position="2193"/>
    </location>
</feature>
<dbReference type="InterPro" id="IPR014756">
    <property type="entry name" value="Ig_E-set"/>
</dbReference>
<comment type="caution">
    <text evidence="6">The sequence shown here is derived from an EMBL/GenBank/DDBJ whole genome shotgun (WGS) entry which is preliminary data.</text>
</comment>
<gene>
    <name evidence="6" type="ORF">GO988_03090</name>
</gene>
<keyword evidence="7" id="KW-1185">Reference proteome</keyword>
<evidence type="ECO:0000259" key="3">
    <source>
        <dbReference type="Pfam" id="PF13313"/>
    </source>
</evidence>
<evidence type="ECO:0000259" key="2">
    <source>
        <dbReference type="Pfam" id="PF13205"/>
    </source>
</evidence>
<dbReference type="Proteomes" id="UP000441336">
    <property type="component" value="Unassembled WGS sequence"/>
</dbReference>
<feature type="domain" description="DUF4082" evidence="3">
    <location>
        <begin position="664"/>
        <end position="804"/>
    </location>
</feature>
<dbReference type="Gene3D" id="2.60.40.10">
    <property type="entry name" value="Immunoglobulins"/>
    <property type="match status" value="1"/>
</dbReference>
<dbReference type="InterPro" id="IPR032812">
    <property type="entry name" value="SbsA_Ig"/>
</dbReference>
<name>A0A7K1TAG5_9BACT</name>
<dbReference type="InterPro" id="IPR013783">
    <property type="entry name" value="Ig-like_fold"/>
</dbReference>
<reference evidence="6 7" key="1">
    <citation type="submission" date="2019-12" db="EMBL/GenBank/DDBJ databases">
        <title>Hymenobacter sp. HMF4947 Genome sequencing and assembly.</title>
        <authorList>
            <person name="Kang H."/>
            <person name="Cha I."/>
            <person name="Kim H."/>
            <person name="Joh K."/>
        </authorList>
    </citation>
    <scope>NUCLEOTIDE SEQUENCE [LARGE SCALE GENOMIC DNA]</scope>
    <source>
        <strain evidence="6 7">HMF4947</strain>
    </source>
</reference>
<sequence length="2201" mass="229991">MPQTAPPLLHRERLAELCLFLSGNLARLLRRLSTFFTFSPKKIWITNSLLTLVLSLASAATWAQNAVAIENAKPGNPASQWQISGAGDLSIQGYATDISYNRGETARFKIKTAASAYSISIYRLGYYGGLGARLQGTGIITAALPQAQGNCNTDASTGLVDCGNWTESAHWDIPATAVSGVYVAKLTRTDTQGASHIMFVVRDDASTSDLHFQTSDATWQAYNIYGDTNNNGKSLYVGVVGSKASKVSYNRPFLTRNGGGGGGVAEDGPFNAEYPMIRWLEANGYDVSYSTDVDTDRRGSLLLKHRVFLSVGHDEYWSGAARANVTAARNAGKHLAFFGGNEVYWKTRWENNYRTLVCYKEGTLGENTCGTKCDPTTEWTGLWRDGCSFTGADGCRPENELSGQISWTEASGPLTVPASYKNLRFWRNTSVATLAAGATATMTDGTLGYEWDPEQPAYQSTYPSGRILLSETVLNGQTHRTSLYKHSSGAWVFGAGTVQWSWGLDSNHDRGSAAPSPAMKQATVNLFADMGVQPTTLEAGLVAASASTDTQAPTVAITAPAAGTALPSGQASTIAGTATDASAVAGVEVSTDGGTSWQRATGTTAWTYTWVPSASGAATIRSRAFDDSGNMSAVATVAVTIAAPAAQVCPCTVFQPTTAPGGTLQNDGGRAIQLGMKFRSSTGGYVTGVRFYKQSGNTGTHIGQLYSSTGTLLAQATFTAETASGWQQAAFATPVAIVAGTTYVITYHSSAGYYSADNAGLTQAVLNPPLRGLANSEDGANGLYEYAPTPTFPASTFQASNYFVDVVFNATSGPDTTPPTVATTTPATNATGVGIAAAISVTFSEDLDPASVSGTTLQLLSGSTPVAATVSYSASNLTATLTPTAPLAYATSYTLTVKGGSTDPRIKDLAGNALAASYSTSFTTLAAPAPTLPLPTEGPGGPILVISAAANPFSRFPVEILRAEGFNEFAAKDISEVRANTSLLASYDIVVLGQVPLLAADVTMLTNWVTAGGMLVAFRPDAQLAPLLGLTPASGTLADKYLLVNTASGPGVGIVGQTMQFHGTADLYSLSGATSLATLYSSATAATTSPAVTQRLVGTSGGRAIAFTYDLARSVVYTRQGNPAWAGQKRDGATGPIRSDDQFFPDWVDFNKITIPQADEQQRLLANILLQSNKKPLPRFWYLPRGLKAAVVMTGDDHGNGATVGRFNHYLAQSAANTAQAVADWTAIRGTSYIYPNTPITDAQAAAFEAQGFEIALHLNTDCAAWTPASLRTFFDTQLPQLAAKFPSLAATATHRTHCISWSDWASQPKAEVERGIRLDANYYYWPQAWVQDRPGLFTGSGMPMRFADLDGTLIDCYQATTQLTDESGITYATHINALLDNALGANGYYGVFTANMHTDLEQAGTNSTEGSNAIVAAAQARQVPVVSAKQMLTWLDGRNNSSFGAMTWSGNQLRFTVALWNNVRNLQGMLPLAAGTNRLLSLAVNGTPVTYTTQTIKGVAYALFPASAGTYVANYNGAACTPPTATIATVPSAVCPGGTVSLQLATASGQAPYTLVVNGTTYPNVSVGQTFATFTPGEVSIWGNTGTPANPDGNDNQPIEVGTKFRASTSGTITGIRFYKGGSNTGTHVGSLWSSTGTRLATATFTNETASGWQEVRFATPVAITAGTTYIASYYSPNGGFAITPNGLATAVTNGPLTALAAGTDGPNGVFKYGGGFPDGGNSANYWVDVLFLDNAASNTLTYVLTSVTDAGDCSATGTALSTAQVTINPPPAGVLAVVGTPQAGQDIFLSFNATTGTGPYNLVINGTAYPNITSGTPFNTGVKAASPTTTRLWSNTATPATAAAADNSSVELGVKFRSSVAGQLTGIRFYKSTTNTGPHTGTLWTSTGGLLATVTFTNETASGWQEMLFNTPVSIAANTTYVASYHAPAGNYAFTSQGLSTAVTNGPLRALADGEDGPNGVYQYSTATTFPTSSFNASNYWVDVVFTSASVTVLTLSSLTDARGCVTQGALQVVPVDVPLPVQLVAFTAVAESPTAVRLAWTTAQELNNAGFTVERSTDGQDFRAIGTVAGAGTSSVARQYGFRDDQLPAGVALLYYRLRQTDFNGAVTYSPVRAVSLAGAAGPPQLFAYPNPTHNALRVLLVGPTATAPLQVLNALGQVVYTQAAPASGTEALIDVGGLASGLYIVRCGTLSQRLRVE</sequence>
<evidence type="ECO:0000259" key="4">
    <source>
        <dbReference type="Pfam" id="PF18962"/>
    </source>
</evidence>
<dbReference type="InterPro" id="IPR014755">
    <property type="entry name" value="Cu-Rt/internalin_Ig-like"/>
</dbReference>
<dbReference type="InterPro" id="IPR026444">
    <property type="entry name" value="Secre_tail"/>
</dbReference>
<evidence type="ECO:0000259" key="5">
    <source>
        <dbReference type="Pfam" id="PF20254"/>
    </source>
</evidence>
<feature type="domain" description="DUF4082" evidence="3">
    <location>
        <begin position="1587"/>
        <end position="1729"/>
    </location>
</feature>
<accession>A0A7K1TAG5</accession>
<evidence type="ECO:0000313" key="6">
    <source>
        <dbReference type="EMBL" id="MVN75302.1"/>
    </source>
</evidence>
<feature type="domain" description="DUF4082" evidence="3">
    <location>
        <begin position="1839"/>
        <end position="1984"/>
    </location>
</feature>
<evidence type="ECO:0000256" key="1">
    <source>
        <dbReference type="ARBA" id="ARBA00022729"/>
    </source>
</evidence>
<dbReference type="Pfam" id="PF17957">
    <property type="entry name" value="Big_7"/>
    <property type="match status" value="1"/>
</dbReference>
<dbReference type="Pfam" id="PF20254">
    <property type="entry name" value="DMFA2_C"/>
    <property type="match status" value="1"/>
</dbReference>
<dbReference type="NCBIfam" id="TIGR04183">
    <property type="entry name" value="Por_Secre_tail"/>
    <property type="match status" value="1"/>
</dbReference>
<protein>
    <submittedName>
        <fullName evidence="6">DUF4082 domain-containing protein</fullName>
    </submittedName>
</protein>
<dbReference type="SUPFAM" id="SSF81296">
    <property type="entry name" value="E set domains"/>
    <property type="match status" value="1"/>
</dbReference>
<dbReference type="EMBL" id="WQKZ01000001">
    <property type="protein sequence ID" value="MVN75302.1"/>
    <property type="molecule type" value="Genomic_DNA"/>
</dbReference>
<keyword evidence="1" id="KW-0732">Signal</keyword>
<feature type="domain" description="N,N-dimethylformamidase beta subunit-like C-terminal" evidence="5">
    <location>
        <begin position="119"/>
        <end position="508"/>
    </location>
</feature>
<dbReference type="Pfam" id="PF13205">
    <property type="entry name" value="Big_5"/>
    <property type="match status" value="1"/>
</dbReference>
<feature type="domain" description="SbsA Ig-like" evidence="2">
    <location>
        <begin position="815"/>
        <end position="924"/>
    </location>
</feature>
<proteinExistence type="predicted"/>